<protein>
    <submittedName>
        <fullName evidence="2">Uncharacterized protein</fullName>
    </submittedName>
</protein>
<dbReference type="AlphaFoldDB" id="A0A0A9D6W1"/>
<accession>A0A0A9D6W1</accession>
<organism evidence="2">
    <name type="scientific">Arundo donax</name>
    <name type="common">Giant reed</name>
    <name type="synonym">Donax arundinaceus</name>
    <dbReference type="NCBI Taxonomy" id="35708"/>
    <lineage>
        <taxon>Eukaryota</taxon>
        <taxon>Viridiplantae</taxon>
        <taxon>Streptophyta</taxon>
        <taxon>Embryophyta</taxon>
        <taxon>Tracheophyta</taxon>
        <taxon>Spermatophyta</taxon>
        <taxon>Magnoliopsida</taxon>
        <taxon>Liliopsida</taxon>
        <taxon>Poales</taxon>
        <taxon>Poaceae</taxon>
        <taxon>PACMAD clade</taxon>
        <taxon>Arundinoideae</taxon>
        <taxon>Arundineae</taxon>
        <taxon>Arundo</taxon>
    </lineage>
</organism>
<feature type="transmembrane region" description="Helical" evidence="1">
    <location>
        <begin position="29"/>
        <end position="50"/>
    </location>
</feature>
<keyword evidence="1" id="KW-1133">Transmembrane helix</keyword>
<sequence>MGPAARAPPRPDSRLLHGRLKLHLLSHCYSWYSISSFFFLVALIHAHRIVSRL</sequence>
<reference evidence="2" key="2">
    <citation type="journal article" date="2015" name="Data Brief">
        <title>Shoot transcriptome of the giant reed, Arundo donax.</title>
        <authorList>
            <person name="Barrero R.A."/>
            <person name="Guerrero F.D."/>
            <person name="Moolhuijzen P."/>
            <person name="Goolsby J.A."/>
            <person name="Tidwell J."/>
            <person name="Bellgard S.E."/>
            <person name="Bellgard M.I."/>
        </authorList>
    </citation>
    <scope>NUCLEOTIDE SEQUENCE</scope>
    <source>
        <tissue evidence="2">Shoot tissue taken approximately 20 cm above the soil surface</tissue>
    </source>
</reference>
<name>A0A0A9D6W1_ARUDO</name>
<evidence type="ECO:0000256" key="1">
    <source>
        <dbReference type="SAM" id="Phobius"/>
    </source>
</evidence>
<keyword evidence="1" id="KW-0472">Membrane</keyword>
<proteinExistence type="predicted"/>
<reference evidence="2" key="1">
    <citation type="submission" date="2014-09" db="EMBL/GenBank/DDBJ databases">
        <authorList>
            <person name="Magalhaes I.L.F."/>
            <person name="Oliveira U."/>
            <person name="Santos F.R."/>
            <person name="Vidigal T.H.D.A."/>
            <person name="Brescovit A.D."/>
            <person name="Santos A.J."/>
        </authorList>
    </citation>
    <scope>NUCLEOTIDE SEQUENCE</scope>
    <source>
        <tissue evidence="2">Shoot tissue taken approximately 20 cm above the soil surface</tissue>
    </source>
</reference>
<evidence type="ECO:0000313" key="2">
    <source>
        <dbReference type="EMBL" id="JAD84334.1"/>
    </source>
</evidence>
<dbReference type="EMBL" id="GBRH01213561">
    <property type="protein sequence ID" value="JAD84334.1"/>
    <property type="molecule type" value="Transcribed_RNA"/>
</dbReference>
<keyword evidence="1" id="KW-0812">Transmembrane</keyword>